<dbReference type="OrthoDB" id="594147at2"/>
<feature type="domain" description="AprE-like beta-barrel" evidence="3">
    <location>
        <begin position="274"/>
        <end position="360"/>
    </location>
</feature>
<organism evidence="4 5">
    <name type="scientific">Fodinibius sediminis</name>
    <dbReference type="NCBI Taxonomy" id="1214077"/>
    <lineage>
        <taxon>Bacteria</taxon>
        <taxon>Pseudomonadati</taxon>
        <taxon>Balneolota</taxon>
        <taxon>Balneolia</taxon>
        <taxon>Balneolales</taxon>
        <taxon>Balneolaceae</taxon>
        <taxon>Fodinibius</taxon>
    </lineage>
</organism>
<sequence length="396" mass="45788">MEIFPSEIIDNSAEENFRKHTVETEVIYSTTILLILAAIAALPFLFVEVSVHSGGIITSVTERNQLTSPVTGKVKHLYIHENQSVARGEQVAEIASPILQEKLKYNISRREKVKSYLQDLSILINIDSSSTLQSIALATPKYQHSLLQFQHRVQSTTHKIQKVSQSYQREQKLYELEMLSPAQYERAKFKLQASHNKLQLHFKQQLNKWQSEEIMYQDELEQLQTKNEQLKKEQQQYIIRAPVTGTVQNIKGLYEGSFVSQNQKLAEISPDTRLIAECYVSPKSIGLIKEGMKARFKISAFDYNHWGTITGKVEEISNDISIINNQPVFIVRSVLDQTYLELKNGHRGNLRKGMTIQARFYITHRSLFQLLYDNVDDWLNPNWDSPKREDNRSFNK</sequence>
<evidence type="ECO:0000256" key="1">
    <source>
        <dbReference type="SAM" id="Coils"/>
    </source>
</evidence>
<dbReference type="InterPro" id="IPR058982">
    <property type="entry name" value="Beta-barrel_AprE"/>
</dbReference>
<evidence type="ECO:0000313" key="4">
    <source>
        <dbReference type="EMBL" id="SMO51436.1"/>
    </source>
</evidence>
<name>A0A521BWB2_9BACT</name>
<dbReference type="EMBL" id="FXTH01000004">
    <property type="protein sequence ID" value="SMO51436.1"/>
    <property type="molecule type" value="Genomic_DNA"/>
</dbReference>
<accession>A0A521BWB2</accession>
<proteinExistence type="predicted"/>
<dbReference type="PANTHER" id="PTHR30386:SF28">
    <property type="entry name" value="EXPORTED PROTEIN"/>
    <property type="match status" value="1"/>
</dbReference>
<keyword evidence="2" id="KW-0472">Membrane</keyword>
<dbReference type="InterPro" id="IPR050739">
    <property type="entry name" value="MFP"/>
</dbReference>
<gene>
    <name evidence="4" type="ORF">SAMN06265218_10494</name>
</gene>
<evidence type="ECO:0000259" key="3">
    <source>
        <dbReference type="Pfam" id="PF26002"/>
    </source>
</evidence>
<keyword evidence="5" id="KW-1185">Reference proteome</keyword>
<feature type="coiled-coil region" evidence="1">
    <location>
        <begin position="206"/>
        <end position="240"/>
    </location>
</feature>
<keyword evidence="2" id="KW-0812">Transmembrane</keyword>
<keyword evidence="2" id="KW-1133">Transmembrane helix</keyword>
<dbReference type="RefSeq" id="WP_142713617.1">
    <property type="nucleotide sequence ID" value="NZ_FXTH01000004.1"/>
</dbReference>
<dbReference type="Pfam" id="PF26002">
    <property type="entry name" value="Beta-barrel_AprE"/>
    <property type="match status" value="1"/>
</dbReference>
<evidence type="ECO:0000256" key="2">
    <source>
        <dbReference type="SAM" id="Phobius"/>
    </source>
</evidence>
<protein>
    <submittedName>
        <fullName evidence="4">HlyD family secretion protein</fullName>
    </submittedName>
</protein>
<dbReference type="PANTHER" id="PTHR30386">
    <property type="entry name" value="MEMBRANE FUSION SUBUNIT OF EMRAB-TOLC MULTIDRUG EFFLUX PUMP"/>
    <property type="match status" value="1"/>
</dbReference>
<dbReference type="Proteomes" id="UP000317593">
    <property type="component" value="Unassembled WGS sequence"/>
</dbReference>
<dbReference type="Gene3D" id="2.40.30.170">
    <property type="match status" value="1"/>
</dbReference>
<evidence type="ECO:0000313" key="5">
    <source>
        <dbReference type="Proteomes" id="UP000317593"/>
    </source>
</evidence>
<feature type="transmembrane region" description="Helical" evidence="2">
    <location>
        <begin position="26"/>
        <end position="47"/>
    </location>
</feature>
<keyword evidence="1" id="KW-0175">Coiled coil</keyword>
<dbReference type="AlphaFoldDB" id="A0A521BWB2"/>
<reference evidence="4 5" key="1">
    <citation type="submission" date="2017-05" db="EMBL/GenBank/DDBJ databases">
        <authorList>
            <person name="Varghese N."/>
            <person name="Submissions S."/>
        </authorList>
    </citation>
    <scope>NUCLEOTIDE SEQUENCE [LARGE SCALE GENOMIC DNA]</scope>
    <source>
        <strain evidence="4 5">DSM 21194</strain>
    </source>
</reference>